<keyword evidence="1" id="KW-0175">Coiled coil</keyword>
<keyword evidence="2" id="KW-1133">Transmembrane helix</keyword>
<evidence type="ECO:0000313" key="4">
    <source>
        <dbReference type="Proteomes" id="UP000772434"/>
    </source>
</evidence>
<sequence length="176" mass="19167">MKLVKAGVTAAAGVVGVIGGISTVAFPPALLILPVILPLLLFLADFLELKNTKLIKELKIEEQELHGAIVKLKEASKSLNVMTGHVDDCTNFWMGIELNLNCINGRLAELNPVNDQPRLINAKRTLKEAKAEYKKYYTELKKLRTLYMPTIGAASRSSEEAILITSSATSSQSSLT</sequence>
<keyword evidence="2" id="KW-0812">Transmembrane</keyword>
<feature type="coiled-coil region" evidence="1">
    <location>
        <begin position="119"/>
        <end position="146"/>
    </location>
</feature>
<reference evidence="3" key="1">
    <citation type="submission" date="2020-11" db="EMBL/GenBank/DDBJ databases">
        <authorList>
            <consortium name="DOE Joint Genome Institute"/>
            <person name="Ahrendt S."/>
            <person name="Riley R."/>
            <person name="Andreopoulos W."/>
            <person name="Labutti K."/>
            <person name="Pangilinan J."/>
            <person name="Ruiz-Duenas F.J."/>
            <person name="Barrasa J.M."/>
            <person name="Sanchez-Garcia M."/>
            <person name="Camarero S."/>
            <person name="Miyauchi S."/>
            <person name="Serrano A."/>
            <person name="Linde D."/>
            <person name="Babiker R."/>
            <person name="Drula E."/>
            <person name="Ayuso-Fernandez I."/>
            <person name="Pacheco R."/>
            <person name="Padilla G."/>
            <person name="Ferreira P."/>
            <person name="Barriuso J."/>
            <person name="Kellner H."/>
            <person name="Castanera R."/>
            <person name="Alfaro M."/>
            <person name="Ramirez L."/>
            <person name="Pisabarro A.G."/>
            <person name="Kuo A."/>
            <person name="Tritt A."/>
            <person name="Lipzen A."/>
            <person name="He G."/>
            <person name="Yan M."/>
            <person name="Ng V."/>
            <person name="Cullen D."/>
            <person name="Martin F."/>
            <person name="Rosso M.-N."/>
            <person name="Henrissat B."/>
            <person name="Hibbett D."/>
            <person name="Martinez A.T."/>
            <person name="Grigoriev I.V."/>
        </authorList>
    </citation>
    <scope>NUCLEOTIDE SEQUENCE</scope>
    <source>
        <strain evidence="3">AH 40177</strain>
    </source>
</reference>
<feature type="coiled-coil region" evidence="1">
    <location>
        <begin position="44"/>
        <end position="75"/>
    </location>
</feature>
<evidence type="ECO:0000256" key="2">
    <source>
        <dbReference type="SAM" id="Phobius"/>
    </source>
</evidence>
<evidence type="ECO:0000256" key="1">
    <source>
        <dbReference type="SAM" id="Coils"/>
    </source>
</evidence>
<comment type="caution">
    <text evidence="3">The sequence shown here is derived from an EMBL/GenBank/DDBJ whole genome shotgun (WGS) entry which is preliminary data.</text>
</comment>
<evidence type="ECO:0000313" key="3">
    <source>
        <dbReference type="EMBL" id="KAF9064154.1"/>
    </source>
</evidence>
<keyword evidence="4" id="KW-1185">Reference proteome</keyword>
<dbReference type="Proteomes" id="UP000772434">
    <property type="component" value="Unassembled WGS sequence"/>
</dbReference>
<name>A0A9P5PEE5_9AGAR</name>
<dbReference type="EMBL" id="JADNRY010000129">
    <property type="protein sequence ID" value="KAF9064154.1"/>
    <property type="molecule type" value="Genomic_DNA"/>
</dbReference>
<proteinExistence type="predicted"/>
<keyword evidence="2" id="KW-0472">Membrane</keyword>
<dbReference type="AlphaFoldDB" id="A0A9P5PEE5"/>
<protein>
    <submittedName>
        <fullName evidence="3">Uncharacterized protein</fullName>
    </submittedName>
</protein>
<accession>A0A9P5PEE5</accession>
<organism evidence="3 4">
    <name type="scientific">Rhodocollybia butyracea</name>
    <dbReference type="NCBI Taxonomy" id="206335"/>
    <lineage>
        <taxon>Eukaryota</taxon>
        <taxon>Fungi</taxon>
        <taxon>Dikarya</taxon>
        <taxon>Basidiomycota</taxon>
        <taxon>Agaricomycotina</taxon>
        <taxon>Agaricomycetes</taxon>
        <taxon>Agaricomycetidae</taxon>
        <taxon>Agaricales</taxon>
        <taxon>Marasmiineae</taxon>
        <taxon>Omphalotaceae</taxon>
        <taxon>Rhodocollybia</taxon>
    </lineage>
</organism>
<feature type="transmembrane region" description="Helical" evidence="2">
    <location>
        <begin position="7"/>
        <end position="25"/>
    </location>
</feature>
<gene>
    <name evidence="3" type="ORF">BDP27DRAFT_1426098</name>
</gene>